<accession>A0A6G1FF22</accession>
<evidence type="ECO:0000256" key="1">
    <source>
        <dbReference type="SAM" id="MobiDB-lite"/>
    </source>
</evidence>
<evidence type="ECO:0000313" key="3">
    <source>
        <dbReference type="Proteomes" id="UP000479710"/>
    </source>
</evidence>
<dbReference type="EMBL" id="SPHZ02000001">
    <property type="protein sequence ID" value="KAF0935507.1"/>
    <property type="molecule type" value="Genomic_DNA"/>
</dbReference>
<reference evidence="2 3" key="1">
    <citation type="submission" date="2019-11" db="EMBL/GenBank/DDBJ databases">
        <title>Whole genome sequence of Oryza granulata.</title>
        <authorList>
            <person name="Li W."/>
        </authorList>
    </citation>
    <scope>NUCLEOTIDE SEQUENCE [LARGE SCALE GENOMIC DNA]</scope>
    <source>
        <strain evidence="3">cv. Menghai</strain>
        <tissue evidence="2">Leaf</tissue>
    </source>
</reference>
<evidence type="ECO:0000313" key="2">
    <source>
        <dbReference type="EMBL" id="KAF0935507.1"/>
    </source>
</evidence>
<feature type="region of interest" description="Disordered" evidence="1">
    <location>
        <begin position="121"/>
        <end position="173"/>
    </location>
</feature>
<proteinExistence type="predicted"/>
<feature type="compositionally biased region" description="Pro residues" evidence="1">
    <location>
        <begin position="206"/>
        <end position="215"/>
    </location>
</feature>
<feature type="region of interest" description="Disordered" evidence="1">
    <location>
        <begin position="195"/>
        <end position="215"/>
    </location>
</feature>
<gene>
    <name evidence="2" type="ORF">E2562_034298</name>
</gene>
<keyword evidence="3" id="KW-1185">Reference proteome</keyword>
<dbReference type="Proteomes" id="UP000479710">
    <property type="component" value="Unassembled WGS sequence"/>
</dbReference>
<name>A0A6G1FF22_9ORYZ</name>
<protein>
    <submittedName>
        <fullName evidence="2">Uncharacterized protein</fullName>
    </submittedName>
</protein>
<sequence length="215" mass="23781">MVENRIVGAHCEESKISLQCCLYGKEVEADHLAKEAHASRRAARRDRAPHRTPRAIAIPARLDRAAYALRHASPPYRTPAPMRCAERSPSPSTRFVAIAALAVSSRACTFASTVMPARTHATRVPATTSSEPRRLHRPVIPTPRRDKLRATPARAQPHLSQPPLHAKAAVGPPVQRRRRVSLLALDRWGVSASAAPWHHRRHLSPTPSPLPYSRL</sequence>
<organism evidence="2 3">
    <name type="scientific">Oryza meyeriana var. granulata</name>
    <dbReference type="NCBI Taxonomy" id="110450"/>
    <lineage>
        <taxon>Eukaryota</taxon>
        <taxon>Viridiplantae</taxon>
        <taxon>Streptophyta</taxon>
        <taxon>Embryophyta</taxon>
        <taxon>Tracheophyta</taxon>
        <taxon>Spermatophyta</taxon>
        <taxon>Magnoliopsida</taxon>
        <taxon>Liliopsida</taxon>
        <taxon>Poales</taxon>
        <taxon>Poaceae</taxon>
        <taxon>BOP clade</taxon>
        <taxon>Oryzoideae</taxon>
        <taxon>Oryzeae</taxon>
        <taxon>Oryzinae</taxon>
        <taxon>Oryza</taxon>
        <taxon>Oryza meyeriana</taxon>
    </lineage>
</organism>
<comment type="caution">
    <text evidence="2">The sequence shown here is derived from an EMBL/GenBank/DDBJ whole genome shotgun (WGS) entry which is preliminary data.</text>
</comment>
<dbReference type="AlphaFoldDB" id="A0A6G1FF22"/>